<organism evidence="3 4">
    <name type="scientific">Mycobacterium asiaticum</name>
    <dbReference type="NCBI Taxonomy" id="1790"/>
    <lineage>
        <taxon>Bacteria</taxon>
        <taxon>Bacillati</taxon>
        <taxon>Actinomycetota</taxon>
        <taxon>Actinomycetes</taxon>
        <taxon>Mycobacteriales</taxon>
        <taxon>Mycobacteriaceae</taxon>
        <taxon>Mycobacterium</taxon>
    </lineage>
</organism>
<dbReference type="Pfam" id="PF10738">
    <property type="entry name" value="Lpp-LpqN"/>
    <property type="match status" value="1"/>
</dbReference>
<proteinExistence type="predicted"/>
<sequence length="397" mass="39596">MIQIARTWRTFAGGLAAGAVGVVMFAGGTASAEPLVPQPAVPGVPMLPATAPGATVFPGGANTNRFAPAPAQAPVPLQAVAPAQLPAPVAAPSPATVPAAVPAPAASAPQPPAVTPATTGTLREHLESKGVKLEAQRPLGFKALDITVPMPPRWTQVPDPNVPDAFVVIADRVGGNSVYTSNAQVVVYKLVGDFDPAEAITHGFVDSQRLLAWQTTNASFANLGAFPSSVIEGTYRENDMTLNTSRRHVFASSGSDKYLVSLSVTTAATQAVSDAPATDAIVNGFRVSTPGAAAQAPARVGAPTGPSAPAPAATPAPAPQAPASQAPAPQAPARTTPPQAPVAPAAPTAPAAPIPPPAPVQAIHPVPRAVPAQPPAVASNPAPASPPLVTLTPAPAR</sequence>
<evidence type="ECO:0008006" key="5">
    <source>
        <dbReference type="Google" id="ProtNLM"/>
    </source>
</evidence>
<dbReference type="Gene3D" id="3.40.1000.10">
    <property type="entry name" value="Mog1/PsbP, alpha/beta/alpha sandwich"/>
    <property type="match status" value="1"/>
</dbReference>
<feature type="region of interest" description="Disordered" evidence="2">
    <location>
        <begin position="294"/>
        <end position="397"/>
    </location>
</feature>
<dbReference type="OrthoDB" id="4752473at2"/>
<reference evidence="3 4" key="1">
    <citation type="submission" date="2016-06" db="EMBL/GenBank/DDBJ databases">
        <authorList>
            <person name="Kjaerup R.B."/>
            <person name="Dalgaard T.S."/>
            <person name="Juul-Madsen H.R."/>
        </authorList>
    </citation>
    <scope>NUCLEOTIDE SEQUENCE [LARGE SCALE GENOMIC DNA]</scope>
    <source>
        <strain evidence="3 4">1165133.8</strain>
    </source>
</reference>
<name>A0A1A3NRV5_MYCAS</name>
<dbReference type="EMBL" id="LZLS01000169">
    <property type="protein sequence ID" value="OBK23779.1"/>
    <property type="molecule type" value="Genomic_DNA"/>
</dbReference>
<evidence type="ECO:0000313" key="3">
    <source>
        <dbReference type="EMBL" id="OBK23779.1"/>
    </source>
</evidence>
<gene>
    <name evidence="3" type="ORF">A5634_04915</name>
</gene>
<dbReference type="AlphaFoldDB" id="A0A1A3NRV5"/>
<evidence type="ECO:0000313" key="4">
    <source>
        <dbReference type="Proteomes" id="UP000093928"/>
    </source>
</evidence>
<feature type="compositionally biased region" description="Low complexity" evidence="2">
    <location>
        <begin position="294"/>
        <end position="305"/>
    </location>
</feature>
<feature type="compositionally biased region" description="Pro residues" evidence="2">
    <location>
        <begin position="350"/>
        <end position="359"/>
    </location>
</feature>
<feature type="compositionally biased region" description="Pro residues" evidence="2">
    <location>
        <begin position="306"/>
        <end position="320"/>
    </location>
</feature>
<comment type="caution">
    <text evidence="3">The sequence shown here is derived from an EMBL/GenBank/DDBJ whole genome shotgun (WGS) entry which is preliminary data.</text>
</comment>
<feature type="compositionally biased region" description="Low complexity" evidence="2">
    <location>
        <begin position="321"/>
        <end position="349"/>
    </location>
</feature>
<evidence type="ECO:0000256" key="2">
    <source>
        <dbReference type="SAM" id="MobiDB-lite"/>
    </source>
</evidence>
<feature type="compositionally biased region" description="Low complexity" evidence="2">
    <location>
        <begin position="91"/>
        <end position="108"/>
    </location>
</feature>
<keyword evidence="1" id="KW-0732">Signal</keyword>
<accession>A0A1A3NRV5</accession>
<protein>
    <recommendedName>
        <fullName evidence="5">Proline-rich 28 kDa antigen</fullName>
    </recommendedName>
</protein>
<feature type="compositionally biased region" description="Low complexity" evidence="2">
    <location>
        <begin position="360"/>
        <end position="382"/>
    </location>
</feature>
<dbReference type="RefSeq" id="WP_065145446.1">
    <property type="nucleotide sequence ID" value="NZ_LZLS01000169.1"/>
</dbReference>
<dbReference type="InterPro" id="IPR019674">
    <property type="entry name" value="Lipoprotein_LpqN/LpqT-like"/>
</dbReference>
<feature type="region of interest" description="Disordered" evidence="2">
    <location>
        <begin position="91"/>
        <end position="115"/>
    </location>
</feature>
<evidence type="ECO:0000256" key="1">
    <source>
        <dbReference type="ARBA" id="ARBA00022729"/>
    </source>
</evidence>
<dbReference type="Proteomes" id="UP000093928">
    <property type="component" value="Unassembled WGS sequence"/>
</dbReference>